<gene>
    <name evidence="2" type="ORF">BaRGS_00022948</name>
</gene>
<feature type="region of interest" description="Disordered" evidence="1">
    <location>
        <begin position="110"/>
        <end position="134"/>
    </location>
</feature>
<keyword evidence="3" id="KW-1185">Reference proteome</keyword>
<dbReference type="Proteomes" id="UP001519460">
    <property type="component" value="Unassembled WGS sequence"/>
</dbReference>
<protein>
    <submittedName>
        <fullName evidence="2">Uncharacterized protein</fullName>
    </submittedName>
</protein>
<comment type="caution">
    <text evidence="2">The sequence shown here is derived from an EMBL/GenBank/DDBJ whole genome shotgun (WGS) entry which is preliminary data.</text>
</comment>
<sequence length="223" mass="24261">MSTSKVILPAASSYSSFSRHSSHANQNGACGHVSLIGSQEELKMSPCDSPGACFQANQNGTCDHVPLTDMQEEVEVSACDGPDAYFQTNQNGACGHVPLIDTQCEKESNCESVDSSDSSSEDSGDHVPLIDTQDEKESTYEKYTSCRWTLTYLGFLMNMLVYCVRNSMSMTLLCMDDVKKGQRLVTGLDSNITMLPVGYKGNGSFLEDEDNSLNSTILSVRTL</sequence>
<accession>A0ABD0KFU6</accession>
<dbReference type="AlphaFoldDB" id="A0ABD0KFU6"/>
<proteinExistence type="predicted"/>
<evidence type="ECO:0000256" key="1">
    <source>
        <dbReference type="SAM" id="MobiDB-lite"/>
    </source>
</evidence>
<dbReference type="EMBL" id="JACVVK020000189">
    <property type="protein sequence ID" value="KAK7485767.1"/>
    <property type="molecule type" value="Genomic_DNA"/>
</dbReference>
<name>A0ABD0KFU6_9CAEN</name>
<evidence type="ECO:0000313" key="2">
    <source>
        <dbReference type="EMBL" id="KAK7485767.1"/>
    </source>
</evidence>
<reference evidence="2 3" key="1">
    <citation type="journal article" date="2023" name="Sci. Data">
        <title>Genome assembly of the Korean intertidal mud-creeper Batillaria attramentaria.</title>
        <authorList>
            <person name="Patra A.K."/>
            <person name="Ho P.T."/>
            <person name="Jun S."/>
            <person name="Lee S.J."/>
            <person name="Kim Y."/>
            <person name="Won Y.J."/>
        </authorList>
    </citation>
    <scope>NUCLEOTIDE SEQUENCE [LARGE SCALE GENOMIC DNA]</scope>
    <source>
        <strain evidence="2">Wonlab-2016</strain>
    </source>
</reference>
<evidence type="ECO:0000313" key="3">
    <source>
        <dbReference type="Proteomes" id="UP001519460"/>
    </source>
</evidence>
<organism evidence="2 3">
    <name type="scientific">Batillaria attramentaria</name>
    <dbReference type="NCBI Taxonomy" id="370345"/>
    <lineage>
        <taxon>Eukaryota</taxon>
        <taxon>Metazoa</taxon>
        <taxon>Spiralia</taxon>
        <taxon>Lophotrochozoa</taxon>
        <taxon>Mollusca</taxon>
        <taxon>Gastropoda</taxon>
        <taxon>Caenogastropoda</taxon>
        <taxon>Sorbeoconcha</taxon>
        <taxon>Cerithioidea</taxon>
        <taxon>Batillariidae</taxon>
        <taxon>Batillaria</taxon>
    </lineage>
</organism>